<feature type="region of interest" description="Disordered" evidence="1">
    <location>
        <begin position="115"/>
        <end position="153"/>
    </location>
</feature>
<feature type="region of interest" description="Disordered" evidence="1">
    <location>
        <begin position="56"/>
        <end position="89"/>
    </location>
</feature>
<feature type="compositionally biased region" description="Acidic residues" evidence="1">
    <location>
        <begin position="143"/>
        <end position="153"/>
    </location>
</feature>
<organism evidence="2 3">
    <name type="scientific">Thalassiosira oceanica</name>
    <name type="common">Marine diatom</name>
    <dbReference type="NCBI Taxonomy" id="159749"/>
    <lineage>
        <taxon>Eukaryota</taxon>
        <taxon>Sar</taxon>
        <taxon>Stramenopiles</taxon>
        <taxon>Ochrophyta</taxon>
        <taxon>Bacillariophyta</taxon>
        <taxon>Coscinodiscophyceae</taxon>
        <taxon>Thalassiosirophycidae</taxon>
        <taxon>Thalassiosirales</taxon>
        <taxon>Thalassiosiraceae</taxon>
        <taxon>Thalassiosira</taxon>
    </lineage>
</organism>
<accession>K0RVH5</accession>
<protein>
    <submittedName>
        <fullName evidence="2">Uncharacterized protein</fullName>
    </submittedName>
</protein>
<reference evidence="2 3" key="1">
    <citation type="journal article" date="2012" name="Genome Biol.">
        <title>Genome and low-iron response of an oceanic diatom adapted to chronic iron limitation.</title>
        <authorList>
            <person name="Lommer M."/>
            <person name="Specht M."/>
            <person name="Roy A.S."/>
            <person name="Kraemer L."/>
            <person name="Andreson R."/>
            <person name="Gutowska M.A."/>
            <person name="Wolf J."/>
            <person name="Bergner S.V."/>
            <person name="Schilhabel M.B."/>
            <person name="Klostermeier U.C."/>
            <person name="Beiko R.G."/>
            <person name="Rosenstiel P."/>
            <person name="Hippler M."/>
            <person name="Laroche J."/>
        </authorList>
    </citation>
    <scope>NUCLEOTIDE SEQUENCE [LARGE SCALE GENOMIC DNA]</scope>
    <source>
        <strain evidence="2 3">CCMP1005</strain>
    </source>
</reference>
<evidence type="ECO:0000313" key="2">
    <source>
        <dbReference type="EMBL" id="EJK57000.1"/>
    </source>
</evidence>
<gene>
    <name evidence="2" type="ORF">THAOC_23004</name>
</gene>
<evidence type="ECO:0000313" key="3">
    <source>
        <dbReference type="Proteomes" id="UP000266841"/>
    </source>
</evidence>
<dbReference type="EMBL" id="AGNL01029872">
    <property type="protein sequence ID" value="EJK57000.1"/>
    <property type="molecule type" value="Genomic_DNA"/>
</dbReference>
<comment type="caution">
    <text evidence="2">The sequence shown here is derived from an EMBL/GenBank/DDBJ whole genome shotgun (WGS) entry which is preliminary data.</text>
</comment>
<keyword evidence="3" id="KW-1185">Reference proteome</keyword>
<dbReference type="Proteomes" id="UP000266841">
    <property type="component" value="Unassembled WGS sequence"/>
</dbReference>
<sequence>MRALSLSARFFPECRTLTSVADGTRRETSNPVLASTNSPDFVNYDLAADAVNPYPRATTAASEPSKVLPTARDSGTARHPVTRAGDCPRCAPSVSGRRGIYSCGSTIYRTRSLRSSEGWPSTLCERGPAPSAVRRPSFGQGQDGEEESGTAGC</sequence>
<dbReference type="AlphaFoldDB" id="K0RVH5"/>
<name>K0RVH5_THAOC</name>
<proteinExistence type="predicted"/>
<evidence type="ECO:0000256" key="1">
    <source>
        <dbReference type="SAM" id="MobiDB-lite"/>
    </source>
</evidence>